<name>A0ABT9BKF4_9MICO</name>
<organism evidence="2 3">
    <name type="scientific">Antiquaquibacter soli</name>
    <dbReference type="NCBI Taxonomy" id="3064523"/>
    <lineage>
        <taxon>Bacteria</taxon>
        <taxon>Bacillati</taxon>
        <taxon>Actinomycetota</taxon>
        <taxon>Actinomycetes</taxon>
        <taxon>Micrococcales</taxon>
        <taxon>Microbacteriaceae</taxon>
        <taxon>Antiquaquibacter</taxon>
    </lineage>
</organism>
<feature type="transmembrane region" description="Helical" evidence="1">
    <location>
        <begin position="64"/>
        <end position="84"/>
    </location>
</feature>
<evidence type="ECO:0000313" key="2">
    <source>
        <dbReference type="EMBL" id="MDO7881495.1"/>
    </source>
</evidence>
<keyword evidence="1" id="KW-0812">Transmembrane</keyword>
<feature type="transmembrane region" description="Helical" evidence="1">
    <location>
        <begin position="37"/>
        <end position="57"/>
    </location>
</feature>
<sequence length="120" mass="12409">MAERTAPRTGSTVAKIAVSVAAIAVGLFLVFGATTPAIADGVFVGSIALVLAVYLWSGVTAGQARVLAVVLVLVALYAFIRGFGVLELVVVRQVGGITAIVSGVILVFPFVRAKLAERRR</sequence>
<evidence type="ECO:0000313" key="3">
    <source>
        <dbReference type="Proteomes" id="UP001241072"/>
    </source>
</evidence>
<dbReference type="Proteomes" id="UP001241072">
    <property type="component" value="Unassembled WGS sequence"/>
</dbReference>
<dbReference type="RefSeq" id="WP_305001906.1">
    <property type="nucleotide sequence ID" value="NZ_JAUQUB010000001.1"/>
</dbReference>
<keyword evidence="3" id="KW-1185">Reference proteome</keyword>
<protein>
    <submittedName>
        <fullName evidence="2">Uncharacterized protein</fullName>
    </submittedName>
</protein>
<feature type="transmembrane region" description="Helical" evidence="1">
    <location>
        <begin position="12"/>
        <end position="31"/>
    </location>
</feature>
<comment type="caution">
    <text evidence="2">The sequence shown here is derived from an EMBL/GenBank/DDBJ whole genome shotgun (WGS) entry which is preliminary data.</text>
</comment>
<reference evidence="2 3" key="1">
    <citation type="submission" date="2023-07" db="EMBL/GenBank/DDBJ databases">
        <title>Protaetiibacter sp. nov WY-16 isolated from soil.</title>
        <authorList>
            <person name="Liu B."/>
            <person name="Wan Y."/>
        </authorList>
    </citation>
    <scope>NUCLEOTIDE SEQUENCE [LARGE SCALE GENOMIC DNA]</scope>
    <source>
        <strain evidence="2 3">WY-16</strain>
    </source>
</reference>
<keyword evidence="1" id="KW-0472">Membrane</keyword>
<keyword evidence="1" id="KW-1133">Transmembrane helix</keyword>
<proteinExistence type="predicted"/>
<dbReference type="EMBL" id="JAUQUB010000001">
    <property type="protein sequence ID" value="MDO7881495.1"/>
    <property type="molecule type" value="Genomic_DNA"/>
</dbReference>
<accession>A0ABT9BKF4</accession>
<feature type="transmembrane region" description="Helical" evidence="1">
    <location>
        <begin position="90"/>
        <end position="111"/>
    </location>
</feature>
<gene>
    <name evidence="2" type="ORF">Q5716_04560</name>
</gene>
<evidence type="ECO:0000256" key="1">
    <source>
        <dbReference type="SAM" id="Phobius"/>
    </source>
</evidence>